<feature type="compositionally biased region" description="Basic and acidic residues" evidence="1">
    <location>
        <begin position="244"/>
        <end position="260"/>
    </location>
</feature>
<dbReference type="GO" id="GO:0003677">
    <property type="term" value="F:DNA binding"/>
    <property type="evidence" value="ECO:0007669"/>
    <property type="project" value="TreeGrafter"/>
</dbReference>
<organism evidence="3 4">
    <name type="scientific">Channa striata</name>
    <name type="common">Snakehead murrel</name>
    <name type="synonym">Ophicephalus striatus</name>
    <dbReference type="NCBI Taxonomy" id="64152"/>
    <lineage>
        <taxon>Eukaryota</taxon>
        <taxon>Metazoa</taxon>
        <taxon>Chordata</taxon>
        <taxon>Craniata</taxon>
        <taxon>Vertebrata</taxon>
        <taxon>Euteleostomi</taxon>
        <taxon>Actinopterygii</taxon>
        <taxon>Neopterygii</taxon>
        <taxon>Teleostei</taxon>
        <taxon>Neoteleostei</taxon>
        <taxon>Acanthomorphata</taxon>
        <taxon>Anabantaria</taxon>
        <taxon>Anabantiformes</taxon>
        <taxon>Channoidei</taxon>
        <taxon>Channidae</taxon>
        <taxon>Channa</taxon>
    </lineage>
</organism>
<evidence type="ECO:0000256" key="1">
    <source>
        <dbReference type="SAM" id="MobiDB-lite"/>
    </source>
</evidence>
<dbReference type="Proteomes" id="UP001187415">
    <property type="component" value="Unassembled WGS sequence"/>
</dbReference>
<dbReference type="InterPro" id="IPR003959">
    <property type="entry name" value="ATPase_AAA_core"/>
</dbReference>
<dbReference type="GO" id="GO:0005524">
    <property type="term" value="F:ATP binding"/>
    <property type="evidence" value="ECO:0007669"/>
    <property type="project" value="InterPro"/>
</dbReference>
<dbReference type="GO" id="GO:0061860">
    <property type="term" value="F:DNA clamp unloader activity"/>
    <property type="evidence" value="ECO:0007669"/>
    <property type="project" value="TreeGrafter"/>
</dbReference>
<dbReference type="SUPFAM" id="SSF52540">
    <property type="entry name" value="P-loop containing nucleoside triphosphate hydrolases"/>
    <property type="match status" value="1"/>
</dbReference>
<evidence type="ECO:0000313" key="4">
    <source>
        <dbReference type="Proteomes" id="UP001187415"/>
    </source>
</evidence>
<gene>
    <name evidence="3" type="ORF">Q5P01_025073</name>
</gene>
<dbReference type="PANTHER" id="PTHR23389">
    <property type="entry name" value="CHROMOSOME TRANSMISSION FIDELITY FACTOR 18"/>
    <property type="match status" value="1"/>
</dbReference>
<protein>
    <recommendedName>
        <fullName evidence="2">ATPase AAA-type core domain-containing protein</fullName>
    </recommendedName>
</protein>
<dbReference type="GO" id="GO:0016887">
    <property type="term" value="F:ATP hydrolysis activity"/>
    <property type="evidence" value="ECO:0007669"/>
    <property type="project" value="InterPro"/>
</dbReference>
<evidence type="ECO:0000259" key="2">
    <source>
        <dbReference type="Pfam" id="PF00004"/>
    </source>
</evidence>
<feature type="region of interest" description="Disordered" evidence="1">
    <location>
        <begin position="1"/>
        <end position="75"/>
    </location>
</feature>
<dbReference type="AlphaFoldDB" id="A0AA88II12"/>
<sequence>MSFPMRNKLKRRKTREDTVTRAMTRESSCSEDAQSAEGACVPPSAEDGCGSNAAAAAADSSASKVQPVQEEKRRRCVADNVRIAPIFLRTTQRGMRKCSKEGQKSAPPAPGGDSERLGGEQPSSPSPSVCHRIEKEGALPGTLKGRLSPSSLHICLAEIQTSSPTFPVQAVFSTLQRKASCSPHDLESTGDIKQQAVHGTDHCHVPAQNVLESIVLPVKTQSRSSRLSRTHRLRQQNLVSNGEVKSEGRDHTASDRQSPRMCDTLKEVSSIEDVLWTDKYSPQSSSEVIGNSLSVNKLYSWLKKWKLRADSDERRKMEGKKKKKTAVVYSWDCGDFQGEAGADEDREETLCNTMLITGPPGVGKTASVYACTRELGFKIFEVNSSAHRSGCHVLSQLKEATQSHLVETPGTDLLKPTYFKNYTNNCPTKSETSVGKTVHPKNIISHRKKRAARKPGRKSKSNPTTVTLANYFKMKVKADRLHFGGLSPSKKPDAMTLGNPSPSCDQTEPRGKKAATSLILFEEVDVIFDHDVGFLAAIKTFMTTTKRPVILTTNDPTFRERFCCSLEEIIFKTPSVVSLCSYLQLVGLAENVQLELNDVRSLLGLTQGDVRRCLLQLQLWVHSGGGQPSQSGGFIKEPTCKDRGLELQLPPREAGCSASMLGLTHMTQIQLLKHLKSQYWSETDMNKFLMLLTESWRRCVPLLYSNLELLLPIGAEGTSVHCLGTMTSDGMHNERASSDSSKASAIHCKYVKGYKRKISRLSRRTGNTMFDTTSSSTFAQRISLNGDPSTAPGSSDRTEQKADKVEINCLVALADFFDAMSYLDATLSAAGPLVSGPCRPEAFGWTGAEIKEGLLDEMSQEESWSCSQERLFNIQACVEGLAFHMCCWRLSESWTRAKKYTQETEDKKGERLVERRTLPAASKRQSISFTVQPLCSPSVSQRRYELSRKVFGSEYFSLLGNRQAVSVDYLPVLRAICRYQRAEQQKEEPLRYLNYFSNTNLGLLKSTMTLLAEDFS</sequence>
<proteinExistence type="predicted"/>
<dbReference type="GO" id="GO:0005634">
    <property type="term" value="C:nucleus"/>
    <property type="evidence" value="ECO:0007669"/>
    <property type="project" value="TreeGrafter"/>
</dbReference>
<feature type="region of interest" description="Disordered" evidence="1">
    <location>
        <begin position="92"/>
        <end position="131"/>
    </location>
</feature>
<evidence type="ECO:0000313" key="3">
    <source>
        <dbReference type="EMBL" id="KAK2816882.1"/>
    </source>
</evidence>
<comment type="caution">
    <text evidence="3">The sequence shown here is derived from an EMBL/GenBank/DDBJ whole genome shotgun (WGS) entry which is preliminary data.</text>
</comment>
<accession>A0AA88II12</accession>
<name>A0AA88II12_CHASR</name>
<dbReference type="EMBL" id="JAUPFM010000021">
    <property type="protein sequence ID" value="KAK2816882.1"/>
    <property type="molecule type" value="Genomic_DNA"/>
</dbReference>
<dbReference type="Gene3D" id="3.40.50.300">
    <property type="entry name" value="P-loop containing nucleotide triphosphate hydrolases"/>
    <property type="match status" value="1"/>
</dbReference>
<feature type="region of interest" description="Disordered" evidence="1">
    <location>
        <begin position="489"/>
        <end position="509"/>
    </location>
</feature>
<keyword evidence="4" id="KW-1185">Reference proteome</keyword>
<feature type="region of interest" description="Disordered" evidence="1">
    <location>
        <begin position="221"/>
        <end position="260"/>
    </location>
</feature>
<feature type="region of interest" description="Disordered" evidence="1">
    <location>
        <begin position="781"/>
        <end position="800"/>
    </location>
</feature>
<dbReference type="PANTHER" id="PTHR23389:SF21">
    <property type="entry name" value="ATPASE FAMILY AAA DOMAIN-CONTAINING PROTEIN 5"/>
    <property type="match status" value="1"/>
</dbReference>
<dbReference type="Pfam" id="PF00004">
    <property type="entry name" value="AAA"/>
    <property type="match status" value="1"/>
</dbReference>
<feature type="compositionally biased region" description="Low complexity" evidence="1">
    <location>
        <begin position="51"/>
        <end position="63"/>
    </location>
</feature>
<feature type="compositionally biased region" description="Polar residues" evidence="1">
    <location>
        <begin position="781"/>
        <end position="795"/>
    </location>
</feature>
<feature type="domain" description="ATPase AAA-type core" evidence="2">
    <location>
        <begin position="354"/>
        <end position="388"/>
    </location>
</feature>
<reference evidence="3" key="1">
    <citation type="submission" date="2023-07" db="EMBL/GenBank/DDBJ databases">
        <title>Chromosome-level Genome Assembly of Striped Snakehead (Channa striata).</title>
        <authorList>
            <person name="Liu H."/>
        </authorList>
    </citation>
    <scope>NUCLEOTIDE SEQUENCE</scope>
    <source>
        <strain evidence="3">Gz</strain>
        <tissue evidence="3">Muscle</tissue>
    </source>
</reference>
<dbReference type="InterPro" id="IPR027417">
    <property type="entry name" value="P-loop_NTPase"/>
</dbReference>